<dbReference type="HOGENOM" id="CLU_2748702_0_0_4"/>
<keyword evidence="1" id="KW-0812">Transmembrane</keyword>
<accession>V8QNQ0</accession>
<protein>
    <submittedName>
        <fullName evidence="2">Uncharacterized protein</fullName>
    </submittedName>
</protein>
<evidence type="ECO:0000256" key="1">
    <source>
        <dbReference type="SAM" id="Phobius"/>
    </source>
</evidence>
<name>V8QNQ0_9BURK</name>
<dbReference type="AlphaFoldDB" id="V8QNQ0"/>
<sequence>MSLIYILLSVQFLLILIMCSVLFVCARLLGRAVVRLNRAEETIEKHRIRINRRTVECSQLDTKIQELVNR</sequence>
<dbReference type="EMBL" id="AYXT01000013">
    <property type="protein sequence ID" value="ETF00945.1"/>
    <property type="molecule type" value="Genomic_DNA"/>
</dbReference>
<organism evidence="2 3">
    <name type="scientific">Advenella kashmirensis W13003</name>
    <dbReference type="NCBI Taxonomy" id="1424334"/>
    <lineage>
        <taxon>Bacteria</taxon>
        <taxon>Pseudomonadati</taxon>
        <taxon>Pseudomonadota</taxon>
        <taxon>Betaproteobacteria</taxon>
        <taxon>Burkholderiales</taxon>
        <taxon>Alcaligenaceae</taxon>
    </lineage>
</organism>
<feature type="transmembrane region" description="Helical" evidence="1">
    <location>
        <begin position="6"/>
        <end position="29"/>
    </location>
</feature>
<proteinExistence type="predicted"/>
<dbReference type="Proteomes" id="UP000018733">
    <property type="component" value="Unassembled WGS sequence"/>
</dbReference>
<keyword evidence="1" id="KW-0472">Membrane</keyword>
<evidence type="ECO:0000313" key="3">
    <source>
        <dbReference type="Proteomes" id="UP000018733"/>
    </source>
</evidence>
<comment type="caution">
    <text evidence="2">The sequence shown here is derived from an EMBL/GenBank/DDBJ whole genome shotgun (WGS) entry which is preliminary data.</text>
</comment>
<reference evidence="2 3" key="1">
    <citation type="journal article" date="2014" name="Genome Announc.">
        <title>Draft Genome Sequence of Advenella kashmirensis Strain W13003, a Polycyclic Aromatic Hydrocarbon-Degrading Bacterium.</title>
        <authorList>
            <person name="Wang X."/>
            <person name="Jin D."/>
            <person name="Zhou L."/>
            <person name="Wu L."/>
            <person name="An W."/>
            <person name="Zhao L."/>
        </authorList>
    </citation>
    <scope>NUCLEOTIDE SEQUENCE [LARGE SCALE GENOMIC DNA]</scope>
    <source>
        <strain evidence="2 3">W13003</strain>
    </source>
</reference>
<keyword evidence="1" id="KW-1133">Transmembrane helix</keyword>
<evidence type="ECO:0000313" key="2">
    <source>
        <dbReference type="EMBL" id="ETF00945.1"/>
    </source>
</evidence>
<keyword evidence="3" id="KW-1185">Reference proteome</keyword>
<gene>
    <name evidence="2" type="ORF">W822_20095</name>
</gene>